<reference evidence="2 3" key="1">
    <citation type="submission" date="2018-08" db="EMBL/GenBank/DDBJ databases">
        <authorList>
            <person name="Laetsch R D."/>
            <person name="Stevens L."/>
            <person name="Kumar S."/>
            <person name="Blaxter L. M."/>
        </authorList>
    </citation>
    <scope>NUCLEOTIDE SEQUENCE [LARGE SCALE GENOMIC DNA]</scope>
</reference>
<keyword evidence="3" id="KW-1185">Reference proteome</keyword>
<organism evidence="2 3">
    <name type="scientific">Acanthocheilonema viteae</name>
    <name type="common">Filarial nematode worm</name>
    <name type="synonym">Dipetalonema viteae</name>
    <dbReference type="NCBI Taxonomy" id="6277"/>
    <lineage>
        <taxon>Eukaryota</taxon>
        <taxon>Metazoa</taxon>
        <taxon>Ecdysozoa</taxon>
        <taxon>Nematoda</taxon>
        <taxon>Chromadorea</taxon>
        <taxon>Rhabditida</taxon>
        <taxon>Spirurina</taxon>
        <taxon>Spiruromorpha</taxon>
        <taxon>Filarioidea</taxon>
        <taxon>Onchocercidae</taxon>
        <taxon>Acanthocheilonema</taxon>
    </lineage>
</organism>
<protein>
    <recommendedName>
        <fullName evidence="4">Domain of unknown function DB domain-containing protein</fullName>
    </recommendedName>
</protein>
<sequence length="240" mass="27109">VSSYGIGSGPGGSGSWSTRGVGGISGDSYQQGSGIFGSHRQQTTFISAAIPTTLSQPIPRNVRRQLFKKLMLFVEPNPSSPKKLFELPKAPTYQTGGDYICQNEQYPITNLSDSNLSSNYYIENSRPSYSLRLPQKLFNELFLTCCQQHIPTNCHSLCTYEHCEHIAVEALIKAIQQDDCDLKYLNNTLYCGNRNRNNRNCWQFHEISLSELEVGNRLHFVKFEALLYIKSILILFSPIR</sequence>
<dbReference type="Proteomes" id="UP000276991">
    <property type="component" value="Unassembled WGS sequence"/>
</dbReference>
<evidence type="ECO:0000256" key="1">
    <source>
        <dbReference type="SAM" id="MobiDB-lite"/>
    </source>
</evidence>
<evidence type="ECO:0000313" key="2">
    <source>
        <dbReference type="EMBL" id="VBB30622.1"/>
    </source>
</evidence>
<evidence type="ECO:0000313" key="3">
    <source>
        <dbReference type="Proteomes" id="UP000276991"/>
    </source>
</evidence>
<evidence type="ECO:0008006" key="4">
    <source>
        <dbReference type="Google" id="ProtNLM"/>
    </source>
</evidence>
<dbReference type="PANTHER" id="PTHR21679:SF4">
    <property type="entry name" value="DOMAIN OF UNKNOWN FUNCTION DB DOMAIN-CONTAINING PROTEIN"/>
    <property type="match status" value="1"/>
</dbReference>
<feature type="region of interest" description="Disordered" evidence="1">
    <location>
        <begin position="1"/>
        <end position="23"/>
    </location>
</feature>
<gene>
    <name evidence="2" type="ORF">NAV_LOCUS5413</name>
</gene>
<accession>A0A498SHW1</accession>
<feature type="non-terminal residue" evidence="2">
    <location>
        <position position="1"/>
    </location>
</feature>
<dbReference type="EMBL" id="UPTC01000936">
    <property type="protein sequence ID" value="VBB30622.1"/>
    <property type="molecule type" value="Genomic_DNA"/>
</dbReference>
<name>A0A498SHW1_ACAVI</name>
<dbReference type="OrthoDB" id="5835380at2759"/>
<dbReference type="AlphaFoldDB" id="A0A498SHW1"/>
<proteinExistence type="predicted"/>
<dbReference type="PANTHER" id="PTHR21679">
    <property type="entry name" value="DOMAIN OF UNKNOWN FUNCTION DB DOMAIN-CONTAINING PROTEIN-RELATED"/>
    <property type="match status" value="1"/>
</dbReference>